<dbReference type="RefSeq" id="WP_084880013.1">
    <property type="nucleotide sequence ID" value="NZ_JAGGMY010000002.1"/>
</dbReference>
<gene>
    <name evidence="2" type="ORF">HA50_27260</name>
</gene>
<feature type="transmembrane region" description="Helical" evidence="1">
    <location>
        <begin position="159"/>
        <end position="178"/>
    </location>
</feature>
<proteinExistence type="predicted"/>
<keyword evidence="1" id="KW-0472">Membrane</keyword>
<name>A0A1X1EN35_PANCY</name>
<feature type="transmembrane region" description="Helical" evidence="1">
    <location>
        <begin position="14"/>
        <end position="34"/>
    </location>
</feature>
<keyword evidence="3" id="KW-1185">Reference proteome</keyword>
<comment type="caution">
    <text evidence="2">The sequence shown here is derived from an EMBL/GenBank/DDBJ whole genome shotgun (WGS) entry which is preliminary data.</text>
</comment>
<feature type="transmembrane region" description="Helical" evidence="1">
    <location>
        <begin position="78"/>
        <end position="99"/>
    </location>
</feature>
<protein>
    <submittedName>
        <fullName evidence="2">Uncharacterized protein</fullName>
    </submittedName>
</protein>
<accession>A0A1X1EN35</accession>
<dbReference type="Proteomes" id="UP000193749">
    <property type="component" value="Unassembled WGS sequence"/>
</dbReference>
<reference evidence="2 3" key="1">
    <citation type="journal article" date="2017" name="Antonie Van Leeuwenhoek">
        <title>Phylogenomic resolution of the bacterial genus Pantoea and its relationship with Erwinia and Tatumella.</title>
        <authorList>
            <person name="Palmer M."/>
            <person name="Steenkamp E.T."/>
            <person name="Coetzee M.P."/>
            <person name="Chan W.Y."/>
            <person name="van Zyl E."/>
            <person name="De Maayer P."/>
            <person name="Coutinho T.A."/>
            <person name="Blom J."/>
            <person name="Smits T.H."/>
            <person name="Duffy B."/>
            <person name="Venter S.N."/>
        </authorList>
    </citation>
    <scope>NUCLEOTIDE SEQUENCE [LARGE SCALE GENOMIC DNA]</scope>
    <source>
        <strain evidence="2 3">LMG 2657</strain>
    </source>
</reference>
<dbReference type="EMBL" id="MLJI01000002">
    <property type="protein sequence ID" value="ORM90233.1"/>
    <property type="molecule type" value="Genomic_DNA"/>
</dbReference>
<keyword evidence="1" id="KW-0812">Transmembrane</keyword>
<evidence type="ECO:0000313" key="3">
    <source>
        <dbReference type="Proteomes" id="UP000193749"/>
    </source>
</evidence>
<sequence length="184" mass="21001">MFNDIVMPAFADDLIIPMIKVVILLSAFMLHSSLDKLQSAQETKLIRSEAEKFLHGENVREFYTVNHTDLATMYRWEMIMGVLGVILSVVIIFSLAFIAHTDNNMLFYSYAFASFILITATIRSVRNVCKYLKAIHRCITSKEDTEHKMLLREISKKRLIIALPLSIFCLVMSAMLLHQVGIAV</sequence>
<organism evidence="2 3">
    <name type="scientific">Pantoea cypripedii</name>
    <name type="common">Pectobacterium cypripedii</name>
    <name type="synonym">Erwinia cypripedii</name>
    <dbReference type="NCBI Taxonomy" id="55209"/>
    <lineage>
        <taxon>Bacteria</taxon>
        <taxon>Pseudomonadati</taxon>
        <taxon>Pseudomonadota</taxon>
        <taxon>Gammaproteobacteria</taxon>
        <taxon>Enterobacterales</taxon>
        <taxon>Erwiniaceae</taxon>
        <taxon>Pantoea</taxon>
    </lineage>
</organism>
<dbReference type="AlphaFoldDB" id="A0A1X1EN35"/>
<evidence type="ECO:0000256" key="1">
    <source>
        <dbReference type="SAM" id="Phobius"/>
    </source>
</evidence>
<evidence type="ECO:0000313" key="2">
    <source>
        <dbReference type="EMBL" id="ORM90233.1"/>
    </source>
</evidence>
<feature type="transmembrane region" description="Helical" evidence="1">
    <location>
        <begin position="105"/>
        <end position="125"/>
    </location>
</feature>
<keyword evidence="1" id="KW-1133">Transmembrane helix</keyword>